<sequence>MERQQNERENETEETSISVESFISKYDIKLKFYAEECEKYAIEKIKIIQQCLEETLIDCNLQNYLIGSTQCYIMFEAFRHTPISRLTSINLKRNFLDCFCFNSMASFIRESDTLQELNIESCNIRDKGIEVLAPALATSVSIIQLNLKDNHISDDGGEILFSFLYKNSTIVDLNVSYNQLSIKTARIIGKMLMQNEILKKLDLSHNFFHEQFAAIEIMKGNSKNEYLEFLDLSWNGLYGDEFGKTLSKHLRKSGLKIFKLEHNRLTSFCYQKLAIGIKYSEAIQEIYIGFNIFQPDDDVTLMKVFKTDTPLQLLSFGDSFHLSHEAYGMMKDLKLSKPSIQVIYRGLQLPNPPREVCMLDIFSDRAKFLAMKPKQKRLRRDMRVFMIKLRNLESRFILKADLIKLFNAFNAKLDTKLVEQYIEACRANDRLPIIDAHMMANHYLNRHRHHPNESKK</sequence>
<accession>A0A9J6BLY6</accession>
<dbReference type="InterPro" id="IPR052394">
    <property type="entry name" value="LRR-containing"/>
</dbReference>
<dbReference type="InterPro" id="IPR032675">
    <property type="entry name" value="LRR_dom_sf"/>
</dbReference>
<dbReference type="OrthoDB" id="8436363at2759"/>
<name>A0A9J6BLY6_POLVA</name>
<dbReference type="InterPro" id="IPR001611">
    <property type="entry name" value="Leu-rich_rpt"/>
</dbReference>
<evidence type="ECO:0000313" key="1">
    <source>
        <dbReference type="EMBL" id="KAG5670876.1"/>
    </source>
</evidence>
<dbReference type="Pfam" id="PF13516">
    <property type="entry name" value="LRR_6"/>
    <property type="match status" value="3"/>
</dbReference>
<comment type="caution">
    <text evidence="1">The sequence shown here is derived from an EMBL/GenBank/DDBJ whole genome shotgun (WGS) entry which is preliminary data.</text>
</comment>
<organism evidence="1 2">
    <name type="scientific">Polypedilum vanderplanki</name>
    <name type="common">Sleeping chironomid midge</name>
    <dbReference type="NCBI Taxonomy" id="319348"/>
    <lineage>
        <taxon>Eukaryota</taxon>
        <taxon>Metazoa</taxon>
        <taxon>Ecdysozoa</taxon>
        <taxon>Arthropoda</taxon>
        <taxon>Hexapoda</taxon>
        <taxon>Insecta</taxon>
        <taxon>Pterygota</taxon>
        <taxon>Neoptera</taxon>
        <taxon>Endopterygota</taxon>
        <taxon>Diptera</taxon>
        <taxon>Nematocera</taxon>
        <taxon>Chironomoidea</taxon>
        <taxon>Chironomidae</taxon>
        <taxon>Chironominae</taxon>
        <taxon>Polypedilum</taxon>
        <taxon>Polypedilum</taxon>
    </lineage>
</organism>
<gene>
    <name evidence="1" type="ORF">PVAND_001108</name>
</gene>
<keyword evidence="2" id="KW-1185">Reference proteome</keyword>
<dbReference type="EMBL" id="JADBJN010000003">
    <property type="protein sequence ID" value="KAG5670876.1"/>
    <property type="molecule type" value="Genomic_DNA"/>
</dbReference>
<dbReference type="PANTHER" id="PTHR24114">
    <property type="entry name" value="LEUCINE RICH REPEAT FAMILY PROTEIN"/>
    <property type="match status" value="1"/>
</dbReference>
<dbReference type="SMART" id="SM00368">
    <property type="entry name" value="LRR_RI"/>
    <property type="match status" value="4"/>
</dbReference>
<evidence type="ECO:0000313" key="2">
    <source>
        <dbReference type="Proteomes" id="UP001107558"/>
    </source>
</evidence>
<dbReference type="SUPFAM" id="SSF52047">
    <property type="entry name" value="RNI-like"/>
    <property type="match status" value="1"/>
</dbReference>
<dbReference type="Proteomes" id="UP001107558">
    <property type="component" value="Chromosome 3"/>
</dbReference>
<proteinExistence type="predicted"/>
<dbReference type="AlphaFoldDB" id="A0A9J6BLY6"/>
<dbReference type="PANTHER" id="PTHR24114:SF2">
    <property type="entry name" value="F-BOX DOMAIN-CONTAINING PROTEIN-RELATED"/>
    <property type="match status" value="1"/>
</dbReference>
<protein>
    <submittedName>
        <fullName evidence="1">Uncharacterized protein</fullName>
    </submittedName>
</protein>
<dbReference type="Gene3D" id="3.80.10.10">
    <property type="entry name" value="Ribonuclease Inhibitor"/>
    <property type="match status" value="1"/>
</dbReference>
<reference evidence="1" key="1">
    <citation type="submission" date="2021-03" db="EMBL/GenBank/DDBJ databases">
        <title>Chromosome level genome of the anhydrobiotic midge Polypedilum vanderplanki.</title>
        <authorList>
            <person name="Yoshida Y."/>
            <person name="Kikawada T."/>
            <person name="Gusev O."/>
        </authorList>
    </citation>
    <scope>NUCLEOTIDE SEQUENCE</scope>
    <source>
        <strain evidence="1">NIAS01</strain>
        <tissue evidence="1">Whole body or cell culture</tissue>
    </source>
</reference>